<feature type="signal peptide" evidence="1">
    <location>
        <begin position="1"/>
        <end position="24"/>
    </location>
</feature>
<gene>
    <name evidence="2" type="ORF">OO016_13295</name>
</gene>
<dbReference type="AlphaFoldDB" id="A0AAE3MND4"/>
<keyword evidence="1" id="KW-0732">Signal</keyword>
<organism evidence="2 3">
    <name type="scientific">Lentiprolixibacter aurantiacus</name>
    <dbReference type="NCBI Taxonomy" id="2993939"/>
    <lineage>
        <taxon>Bacteria</taxon>
        <taxon>Pseudomonadati</taxon>
        <taxon>Bacteroidota</taxon>
        <taxon>Flavobacteriia</taxon>
        <taxon>Flavobacteriales</taxon>
        <taxon>Flavobacteriaceae</taxon>
        <taxon>Lentiprolixibacter</taxon>
    </lineage>
</organism>
<feature type="chain" id="PRO_5041916364" evidence="1">
    <location>
        <begin position="25"/>
        <end position="165"/>
    </location>
</feature>
<reference evidence="2" key="1">
    <citation type="submission" date="2022-11" db="EMBL/GenBank/DDBJ databases">
        <title>The characterization of three novel Bacteroidetes species and genomic analysis of their roles in tidal elemental geochemical cycles.</title>
        <authorList>
            <person name="Ma K.-J."/>
        </authorList>
    </citation>
    <scope>NUCLEOTIDE SEQUENCE</scope>
    <source>
        <strain evidence="2">M415</strain>
    </source>
</reference>
<accession>A0AAE3MND4</accession>
<dbReference type="RefSeq" id="WP_266014951.1">
    <property type="nucleotide sequence ID" value="NZ_JAPFQP010000004.1"/>
</dbReference>
<dbReference type="PANTHER" id="PTHR37953:SF1">
    <property type="entry name" value="UPF0127 PROTEIN MJ1496"/>
    <property type="match status" value="1"/>
</dbReference>
<evidence type="ECO:0000313" key="2">
    <source>
        <dbReference type="EMBL" id="MCX2720583.1"/>
    </source>
</evidence>
<name>A0AAE3MND4_9FLAO</name>
<dbReference type="EMBL" id="JAPFQP010000004">
    <property type="protein sequence ID" value="MCX2720583.1"/>
    <property type="molecule type" value="Genomic_DNA"/>
</dbReference>
<dbReference type="PANTHER" id="PTHR37953">
    <property type="entry name" value="UPF0127 PROTEIN MJ1496"/>
    <property type="match status" value="1"/>
</dbReference>
<comment type="caution">
    <text evidence="2">The sequence shown here is derived from an EMBL/GenBank/DDBJ whole genome shotgun (WGS) entry which is preliminary data.</text>
</comment>
<evidence type="ECO:0000256" key="1">
    <source>
        <dbReference type="SAM" id="SignalP"/>
    </source>
</evidence>
<dbReference type="InterPro" id="IPR003795">
    <property type="entry name" value="DUF192"/>
</dbReference>
<dbReference type="Proteomes" id="UP001207116">
    <property type="component" value="Unassembled WGS sequence"/>
</dbReference>
<protein>
    <submittedName>
        <fullName evidence="2">DUF192 domain-containing protein</fullName>
    </submittedName>
</protein>
<sequence>MNIMVLLRVSLLCLVALSVISSCKDEPKKSISTEPITFSKEGELEIYRGTKDSLITQLEIEIAESDYEIETGLMYREKMEANQAMLFIFPDVAFHSFYMKNTLIPLDIIFIDEGLNIVNIRQNAAPLDESGIPSGLPVQYVLEINAGLSDKWGIQLGDRIVFNRQ</sequence>
<dbReference type="Gene3D" id="2.60.120.1140">
    <property type="entry name" value="Protein of unknown function DUF192"/>
    <property type="match status" value="1"/>
</dbReference>
<keyword evidence="3" id="KW-1185">Reference proteome</keyword>
<evidence type="ECO:0000313" key="3">
    <source>
        <dbReference type="Proteomes" id="UP001207116"/>
    </source>
</evidence>
<proteinExistence type="predicted"/>
<dbReference type="InterPro" id="IPR038695">
    <property type="entry name" value="Saro_0823-like_sf"/>
</dbReference>
<dbReference type="Pfam" id="PF02643">
    <property type="entry name" value="DUF192"/>
    <property type="match status" value="1"/>
</dbReference>